<evidence type="ECO:0000313" key="2">
    <source>
        <dbReference type="Proteomes" id="UP000270296"/>
    </source>
</evidence>
<evidence type="ECO:0000313" key="3">
    <source>
        <dbReference type="WBParaSite" id="SBAD_0001055801-mRNA-1"/>
    </source>
</evidence>
<name>A0A183J2U6_9BILA</name>
<gene>
    <name evidence="1" type="ORF">SBAD_LOCUS10194</name>
</gene>
<dbReference type="Proteomes" id="UP000270296">
    <property type="component" value="Unassembled WGS sequence"/>
</dbReference>
<dbReference type="WBParaSite" id="SBAD_0001055801-mRNA-1">
    <property type="protein sequence ID" value="SBAD_0001055801-mRNA-1"/>
    <property type="gene ID" value="SBAD_0001055801"/>
</dbReference>
<evidence type="ECO:0000313" key="1">
    <source>
        <dbReference type="EMBL" id="VDP29755.1"/>
    </source>
</evidence>
<proteinExistence type="predicted"/>
<dbReference type="AlphaFoldDB" id="A0A183J2U6"/>
<protein>
    <submittedName>
        <fullName evidence="1 3">Uncharacterized protein</fullName>
    </submittedName>
</protein>
<organism evidence="3">
    <name type="scientific">Soboliphyme baturini</name>
    <dbReference type="NCBI Taxonomy" id="241478"/>
    <lineage>
        <taxon>Eukaryota</taxon>
        <taxon>Metazoa</taxon>
        <taxon>Ecdysozoa</taxon>
        <taxon>Nematoda</taxon>
        <taxon>Enoplea</taxon>
        <taxon>Dorylaimia</taxon>
        <taxon>Dioctophymatida</taxon>
        <taxon>Dioctophymatoidea</taxon>
        <taxon>Soboliphymatidae</taxon>
        <taxon>Soboliphyme</taxon>
    </lineage>
</organism>
<sequence>MQVKIVSLRKGAVRRMQVYLTLLGDIVARNVVPVNGKTGNENIDDSRARESEQHLTFAWPLSVVNSRNKRNVCNGKEVNADRAPSDDMKGLSSCEANVNTGAAVASDRAAAFVTDVANMAIRWGHKES</sequence>
<reference evidence="1 2" key="2">
    <citation type="submission" date="2018-11" db="EMBL/GenBank/DDBJ databases">
        <authorList>
            <consortium name="Pathogen Informatics"/>
        </authorList>
    </citation>
    <scope>NUCLEOTIDE SEQUENCE [LARGE SCALE GENOMIC DNA]</scope>
</reference>
<dbReference type="EMBL" id="UZAM01013747">
    <property type="protein sequence ID" value="VDP29755.1"/>
    <property type="molecule type" value="Genomic_DNA"/>
</dbReference>
<accession>A0A183J2U6</accession>
<reference evidence="3" key="1">
    <citation type="submission" date="2016-06" db="UniProtKB">
        <authorList>
            <consortium name="WormBaseParasite"/>
        </authorList>
    </citation>
    <scope>IDENTIFICATION</scope>
</reference>
<keyword evidence="2" id="KW-1185">Reference proteome</keyword>